<organism evidence="1 2">
    <name type="scientific">Catharanthus roseus</name>
    <name type="common">Madagascar periwinkle</name>
    <name type="synonym">Vinca rosea</name>
    <dbReference type="NCBI Taxonomy" id="4058"/>
    <lineage>
        <taxon>Eukaryota</taxon>
        <taxon>Viridiplantae</taxon>
        <taxon>Streptophyta</taxon>
        <taxon>Embryophyta</taxon>
        <taxon>Tracheophyta</taxon>
        <taxon>Spermatophyta</taxon>
        <taxon>Magnoliopsida</taxon>
        <taxon>eudicotyledons</taxon>
        <taxon>Gunneridae</taxon>
        <taxon>Pentapetalae</taxon>
        <taxon>asterids</taxon>
        <taxon>lamiids</taxon>
        <taxon>Gentianales</taxon>
        <taxon>Apocynaceae</taxon>
        <taxon>Rauvolfioideae</taxon>
        <taxon>Vinceae</taxon>
        <taxon>Catharanthinae</taxon>
        <taxon>Catharanthus</taxon>
    </lineage>
</organism>
<dbReference type="Proteomes" id="UP001060085">
    <property type="component" value="Linkage Group LG07"/>
</dbReference>
<comment type="caution">
    <text evidence="1">The sequence shown here is derived from an EMBL/GenBank/DDBJ whole genome shotgun (WGS) entry which is preliminary data.</text>
</comment>
<evidence type="ECO:0000313" key="2">
    <source>
        <dbReference type="Proteomes" id="UP001060085"/>
    </source>
</evidence>
<dbReference type="EMBL" id="CM044707">
    <property type="protein sequence ID" value="KAI5654952.1"/>
    <property type="molecule type" value="Genomic_DNA"/>
</dbReference>
<name>A0ACC0A3C3_CATRO</name>
<keyword evidence="2" id="KW-1185">Reference proteome</keyword>
<gene>
    <name evidence="1" type="ORF">M9H77_32139</name>
</gene>
<sequence length="175" mass="19629">MYKVSQNIDPSLKVDTLSKRRDEDKLPSHPIENPRANYHEQAKADITLKNGKLVDNKVGEPIKDGKLNENETEGIDKGTKIERKIEKHLASSNSKILESSPIKAMKCLFCRIIRQHIVEATEMVYYFSEHALILLPLPGCVALFFCLFSTLGILLSHCGQCMVMDLCSISVITLA</sequence>
<reference evidence="2" key="1">
    <citation type="journal article" date="2023" name="Nat. Plants">
        <title>Single-cell RNA sequencing provides a high-resolution roadmap for understanding the multicellular compartmentation of specialized metabolism.</title>
        <authorList>
            <person name="Sun S."/>
            <person name="Shen X."/>
            <person name="Li Y."/>
            <person name="Li Y."/>
            <person name="Wang S."/>
            <person name="Li R."/>
            <person name="Zhang H."/>
            <person name="Shen G."/>
            <person name="Guo B."/>
            <person name="Wei J."/>
            <person name="Xu J."/>
            <person name="St-Pierre B."/>
            <person name="Chen S."/>
            <person name="Sun C."/>
        </authorList>
    </citation>
    <scope>NUCLEOTIDE SEQUENCE [LARGE SCALE GENOMIC DNA]</scope>
</reference>
<accession>A0ACC0A3C3</accession>
<protein>
    <submittedName>
        <fullName evidence="1">Uncharacterized protein</fullName>
    </submittedName>
</protein>
<proteinExistence type="predicted"/>
<evidence type="ECO:0000313" key="1">
    <source>
        <dbReference type="EMBL" id="KAI5654952.1"/>
    </source>
</evidence>